<dbReference type="InParanoid" id="E9HLT5"/>
<sequence>MNPGIIFPDHKLPNNKQLKKNAREQRWLDNKRKKKIKIDYDDGTSNSQTVSEEDNEYEESLDVDDEGLEGDEESEERNLTVRLSRQELENPDCTCDNLAAQWAVAIARINYTHQPTREWIKRAQFRWEGLLPAWVEPPPRPPPREPLPDDQLPPGALAPHLQRILPIERRFLNAEQLADALRPRFYGDRRYPPVTEPAPQPVSPPVQARFPDVIEEPEPVSEPIQAPLPDIHGQYESIRSPRSKTLLFYTYLDEAIEPEVFHPQVYLSEYESDVFFSGKSESESGKSESESDTESQQESDKEEGTDKDTKMDNIKKQEKARARKKRYLKNKKSKKQKLDIDDLPKKFKEQCSTDEEIEPEIFLPQTDHSDHESEPDYFSGQSESESGNENQQESDTEGTDEDTQNMTKKQEKARARKKRYLKNKKSKKPKLDIDNQSKKFKEECSTAAVVNQLKNGAYYKISEWMGRLIILFQMITYAITQDTKMDLENIKKQEKARARKKRYLQNKKNKKQKLEIVDLPKKFAEQCSTDYDPVKEHKAYREAQQNDAEEEDVDSQEEIDSNYDLGDYDYAETSSDSIESLSSSSEEDKEDEEYCDHANEAWSHGLKD</sequence>
<keyword evidence="3" id="KW-1185">Reference proteome</keyword>
<organism evidence="2 3">
    <name type="scientific">Daphnia pulex</name>
    <name type="common">Water flea</name>
    <dbReference type="NCBI Taxonomy" id="6669"/>
    <lineage>
        <taxon>Eukaryota</taxon>
        <taxon>Metazoa</taxon>
        <taxon>Ecdysozoa</taxon>
        <taxon>Arthropoda</taxon>
        <taxon>Crustacea</taxon>
        <taxon>Branchiopoda</taxon>
        <taxon>Diplostraca</taxon>
        <taxon>Cladocera</taxon>
        <taxon>Anomopoda</taxon>
        <taxon>Daphniidae</taxon>
        <taxon>Daphnia</taxon>
    </lineage>
</organism>
<dbReference type="HOGENOM" id="CLU_449232_0_0_1"/>
<protein>
    <submittedName>
        <fullName evidence="2">Uncharacterized protein</fullName>
    </submittedName>
</protein>
<feature type="compositionally biased region" description="Basic and acidic residues" evidence="1">
    <location>
        <begin position="595"/>
        <end position="608"/>
    </location>
</feature>
<feature type="compositionally biased region" description="Basic and acidic residues" evidence="1">
    <location>
        <begin position="336"/>
        <end position="351"/>
    </location>
</feature>
<feature type="compositionally biased region" description="Basic residues" evidence="1">
    <location>
        <begin position="321"/>
        <end position="335"/>
    </location>
</feature>
<feature type="region of interest" description="Disordered" evidence="1">
    <location>
        <begin position="39"/>
        <end position="78"/>
    </location>
</feature>
<feature type="compositionally biased region" description="Basic and acidic residues" evidence="1">
    <location>
        <begin position="298"/>
        <end position="320"/>
    </location>
</feature>
<feature type="region of interest" description="Disordered" evidence="1">
    <location>
        <begin position="136"/>
        <end position="156"/>
    </location>
</feature>
<evidence type="ECO:0000256" key="1">
    <source>
        <dbReference type="SAM" id="MobiDB-lite"/>
    </source>
</evidence>
<dbReference type="Proteomes" id="UP000000305">
    <property type="component" value="Unassembled WGS sequence"/>
</dbReference>
<feature type="compositionally biased region" description="Acidic residues" evidence="1">
    <location>
        <begin position="392"/>
        <end position="403"/>
    </location>
</feature>
<feature type="compositionally biased region" description="Acidic residues" evidence="1">
    <location>
        <begin position="585"/>
        <end position="594"/>
    </location>
</feature>
<feature type="compositionally biased region" description="Basic residues" evidence="1">
    <location>
        <begin position="414"/>
        <end position="428"/>
    </location>
</feature>
<dbReference type="AlphaFoldDB" id="E9HLT5"/>
<feature type="compositionally biased region" description="Acidic residues" evidence="1">
    <location>
        <begin position="547"/>
        <end position="570"/>
    </location>
</feature>
<evidence type="ECO:0000313" key="3">
    <source>
        <dbReference type="Proteomes" id="UP000000305"/>
    </source>
</evidence>
<feature type="compositionally biased region" description="Low complexity" evidence="1">
    <location>
        <begin position="572"/>
        <end position="584"/>
    </location>
</feature>
<dbReference type="STRING" id="6669.E9HLT5"/>
<dbReference type="EMBL" id="GL732681">
    <property type="protein sequence ID" value="EFX67286.1"/>
    <property type="molecule type" value="Genomic_DNA"/>
</dbReference>
<accession>E9HLT5</accession>
<dbReference type="KEGG" id="dpx:DAPPUDRAFT_115563"/>
<feature type="region of interest" description="Disordered" evidence="1">
    <location>
        <begin position="542"/>
        <end position="608"/>
    </location>
</feature>
<feature type="compositionally biased region" description="Basic and acidic residues" evidence="1">
    <location>
        <begin position="280"/>
        <end position="289"/>
    </location>
</feature>
<reference evidence="2 3" key="1">
    <citation type="journal article" date="2011" name="Science">
        <title>The ecoresponsive genome of Daphnia pulex.</title>
        <authorList>
            <person name="Colbourne J.K."/>
            <person name="Pfrender M.E."/>
            <person name="Gilbert D."/>
            <person name="Thomas W.K."/>
            <person name="Tucker A."/>
            <person name="Oakley T.H."/>
            <person name="Tokishita S."/>
            <person name="Aerts A."/>
            <person name="Arnold G.J."/>
            <person name="Basu M.K."/>
            <person name="Bauer D.J."/>
            <person name="Caceres C.E."/>
            <person name="Carmel L."/>
            <person name="Casola C."/>
            <person name="Choi J.H."/>
            <person name="Detter J.C."/>
            <person name="Dong Q."/>
            <person name="Dusheyko S."/>
            <person name="Eads B.D."/>
            <person name="Frohlich T."/>
            <person name="Geiler-Samerotte K.A."/>
            <person name="Gerlach D."/>
            <person name="Hatcher P."/>
            <person name="Jogdeo S."/>
            <person name="Krijgsveld J."/>
            <person name="Kriventseva E.V."/>
            <person name="Kultz D."/>
            <person name="Laforsch C."/>
            <person name="Lindquist E."/>
            <person name="Lopez J."/>
            <person name="Manak J.R."/>
            <person name="Muller J."/>
            <person name="Pangilinan J."/>
            <person name="Patwardhan R.P."/>
            <person name="Pitluck S."/>
            <person name="Pritham E.J."/>
            <person name="Rechtsteiner A."/>
            <person name="Rho M."/>
            <person name="Rogozin I.B."/>
            <person name="Sakarya O."/>
            <person name="Salamov A."/>
            <person name="Schaack S."/>
            <person name="Shapiro H."/>
            <person name="Shiga Y."/>
            <person name="Skalitzky C."/>
            <person name="Smith Z."/>
            <person name="Souvorov A."/>
            <person name="Sung W."/>
            <person name="Tang Z."/>
            <person name="Tsuchiya D."/>
            <person name="Tu H."/>
            <person name="Vos H."/>
            <person name="Wang M."/>
            <person name="Wolf Y.I."/>
            <person name="Yamagata H."/>
            <person name="Yamada T."/>
            <person name="Ye Y."/>
            <person name="Shaw J.R."/>
            <person name="Andrews J."/>
            <person name="Crease T.J."/>
            <person name="Tang H."/>
            <person name="Lucas S.M."/>
            <person name="Robertson H.M."/>
            <person name="Bork P."/>
            <person name="Koonin E.V."/>
            <person name="Zdobnov E.M."/>
            <person name="Grigoriev I.V."/>
            <person name="Lynch M."/>
            <person name="Boore J.L."/>
        </authorList>
    </citation>
    <scope>NUCLEOTIDE SEQUENCE [LARGE SCALE GENOMIC DNA]</scope>
</reference>
<feature type="region of interest" description="Disordered" evidence="1">
    <location>
        <begin position="1"/>
        <end position="24"/>
    </location>
</feature>
<proteinExistence type="predicted"/>
<feature type="compositionally biased region" description="Low complexity" evidence="1">
    <location>
        <begin position="379"/>
        <end position="391"/>
    </location>
</feature>
<dbReference type="GO" id="GO:1990112">
    <property type="term" value="C:RQC complex"/>
    <property type="evidence" value="ECO:0000318"/>
    <property type="project" value="GO_Central"/>
</dbReference>
<feature type="region of interest" description="Disordered" evidence="1">
    <location>
        <begin position="278"/>
        <end position="436"/>
    </location>
</feature>
<feature type="compositionally biased region" description="Acidic residues" evidence="1">
    <location>
        <begin position="51"/>
        <end position="75"/>
    </location>
</feature>
<gene>
    <name evidence="2" type="ORF">DAPPUDRAFT_115563</name>
</gene>
<name>E9HLT5_DAPPU</name>
<evidence type="ECO:0000313" key="2">
    <source>
        <dbReference type="EMBL" id="EFX67286.1"/>
    </source>
</evidence>